<accession>A0ABV5IDL3</accession>
<dbReference type="InterPro" id="IPR025349">
    <property type="entry name" value="DUF4253"/>
</dbReference>
<evidence type="ECO:0000313" key="2">
    <source>
        <dbReference type="EMBL" id="MFB9201839.1"/>
    </source>
</evidence>
<evidence type="ECO:0000313" key="3">
    <source>
        <dbReference type="Proteomes" id="UP001589647"/>
    </source>
</evidence>
<dbReference type="Proteomes" id="UP001589647">
    <property type="component" value="Unassembled WGS sequence"/>
</dbReference>
<organism evidence="2 3">
    <name type="scientific">Nonomuraea spiralis</name>
    <dbReference type="NCBI Taxonomy" id="46182"/>
    <lineage>
        <taxon>Bacteria</taxon>
        <taxon>Bacillati</taxon>
        <taxon>Actinomycetota</taxon>
        <taxon>Actinomycetes</taxon>
        <taxon>Streptosporangiales</taxon>
        <taxon>Streptosporangiaceae</taxon>
        <taxon>Nonomuraea</taxon>
    </lineage>
</organism>
<gene>
    <name evidence="2" type="ORF">ACFFV7_11605</name>
</gene>
<keyword evidence="3" id="KW-1185">Reference proteome</keyword>
<evidence type="ECO:0000259" key="1">
    <source>
        <dbReference type="Pfam" id="PF14062"/>
    </source>
</evidence>
<sequence>MNSDHQLHSDLATLTGRADRAVELSGLLPPGRLVETDEDEGRPTLWMTSGPASADLWTAAHKAHGRTGLWPLLLEPLPRDDDFRPWESGELDLETTTSPDLHDHAALLATWWAGHTEVDPDTDPLPETERIAVTAPYGQRWPGLAPGSPFTAEPATFAAEYASHLTDRNPIMRLGMAAAGRGADALAAVGWTGPANHTDDTGEIAAVVRSWEDRFGAMVVGVGFADLYVSVAAPPSTLQEALHVAAEHFAFCPDNIWQNSHPHTLAAYAERLVGLNSWEFWWD</sequence>
<proteinExistence type="predicted"/>
<protein>
    <submittedName>
        <fullName evidence="2">DUF4253 domain-containing protein</fullName>
    </submittedName>
</protein>
<feature type="domain" description="DUF4253" evidence="1">
    <location>
        <begin position="174"/>
        <end position="283"/>
    </location>
</feature>
<name>A0ABV5IDL3_9ACTN</name>
<reference evidence="2 3" key="1">
    <citation type="submission" date="2024-09" db="EMBL/GenBank/DDBJ databases">
        <authorList>
            <person name="Sun Q."/>
            <person name="Mori K."/>
        </authorList>
    </citation>
    <scope>NUCLEOTIDE SEQUENCE [LARGE SCALE GENOMIC DNA]</scope>
    <source>
        <strain evidence="2 3">CCM 3426</strain>
    </source>
</reference>
<dbReference type="RefSeq" id="WP_189647304.1">
    <property type="nucleotide sequence ID" value="NZ_BMRC01000004.1"/>
</dbReference>
<dbReference type="Pfam" id="PF14062">
    <property type="entry name" value="DUF4253"/>
    <property type="match status" value="1"/>
</dbReference>
<dbReference type="EMBL" id="JBHMEI010000006">
    <property type="protein sequence ID" value="MFB9201839.1"/>
    <property type="molecule type" value="Genomic_DNA"/>
</dbReference>
<comment type="caution">
    <text evidence="2">The sequence shown here is derived from an EMBL/GenBank/DDBJ whole genome shotgun (WGS) entry which is preliminary data.</text>
</comment>